<keyword evidence="1" id="KW-0812">Transmembrane</keyword>
<dbReference type="KEGG" id="wdi:H9L19_03600"/>
<organism evidence="2 3">
    <name type="scientific">Weissella diestrammenae</name>
    <dbReference type="NCBI Taxonomy" id="1162633"/>
    <lineage>
        <taxon>Bacteria</taxon>
        <taxon>Bacillati</taxon>
        <taxon>Bacillota</taxon>
        <taxon>Bacilli</taxon>
        <taxon>Lactobacillales</taxon>
        <taxon>Lactobacillaceae</taxon>
        <taxon>Weissella</taxon>
    </lineage>
</organism>
<dbReference type="Proteomes" id="UP000515800">
    <property type="component" value="Chromosome"/>
</dbReference>
<evidence type="ECO:0000313" key="3">
    <source>
        <dbReference type="Proteomes" id="UP000515800"/>
    </source>
</evidence>
<reference evidence="2 3" key="1">
    <citation type="submission" date="2020-08" db="EMBL/GenBank/DDBJ databases">
        <title>Genome sequence of Weissella diestrammenae KACC 16890T.</title>
        <authorList>
            <person name="Hyun D.-W."/>
            <person name="Bae J.-W."/>
        </authorList>
    </citation>
    <scope>NUCLEOTIDE SEQUENCE [LARGE SCALE GENOMIC DNA]</scope>
    <source>
        <strain evidence="2 3">KACC 16890</strain>
    </source>
</reference>
<dbReference type="AlphaFoldDB" id="A0A7G9T776"/>
<gene>
    <name evidence="2" type="ORF">H9L19_03600</name>
</gene>
<feature type="transmembrane region" description="Helical" evidence="1">
    <location>
        <begin position="60"/>
        <end position="78"/>
    </location>
</feature>
<dbReference type="Pfam" id="PF14808">
    <property type="entry name" value="TMEM164"/>
    <property type="match status" value="1"/>
</dbReference>
<feature type="transmembrane region" description="Helical" evidence="1">
    <location>
        <begin position="20"/>
        <end position="40"/>
    </location>
</feature>
<feature type="transmembrane region" description="Helical" evidence="1">
    <location>
        <begin position="84"/>
        <end position="101"/>
    </location>
</feature>
<evidence type="ECO:0000256" key="1">
    <source>
        <dbReference type="SAM" id="Phobius"/>
    </source>
</evidence>
<dbReference type="InterPro" id="IPR011737">
    <property type="entry name" value="CHP02206_TP0381"/>
</dbReference>
<evidence type="ECO:0000313" key="2">
    <source>
        <dbReference type="EMBL" id="QNN75951.1"/>
    </source>
</evidence>
<keyword evidence="3" id="KW-1185">Reference proteome</keyword>
<protein>
    <submittedName>
        <fullName evidence="2">TIGR02206 family membrane protein</fullName>
    </submittedName>
</protein>
<feature type="transmembrane region" description="Helical" evidence="1">
    <location>
        <begin position="110"/>
        <end position="131"/>
    </location>
</feature>
<dbReference type="EMBL" id="CP060724">
    <property type="protein sequence ID" value="QNN75951.1"/>
    <property type="molecule type" value="Genomic_DNA"/>
</dbReference>
<dbReference type="NCBIfam" id="TIGR02206">
    <property type="entry name" value="intg_mem_TP0381"/>
    <property type="match status" value="1"/>
</dbReference>
<dbReference type="RefSeq" id="WP_187529779.1">
    <property type="nucleotide sequence ID" value="NZ_CP060724.1"/>
</dbReference>
<feature type="transmembrane region" description="Helical" evidence="1">
    <location>
        <begin position="137"/>
        <end position="156"/>
    </location>
</feature>
<keyword evidence="1" id="KW-1133">Transmembrane helix</keyword>
<feature type="transmembrane region" description="Helical" evidence="1">
    <location>
        <begin position="215"/>
        <end position="235"/>
    </location>
</feature>
<keyword evidence="1" id="KW-0472">Membrane</keyword>
<accession>A0A7G9T776</accession>
<feature type="transmembrane region" description="Helical" evidence="1">
    <location>
        <begin position="168"/>
        <end position="185"/>
    </location>
</feature>
<sequence length="248" mass="28904">MLNYIFTYSSHMPAGYGFRHFSSTHICILIILAGMMFALIRQYQQYTPAQRQHWRQFLALTILLLESSRAVILIMTHQFTLNELPLHLCGIGIFIIAWDAIHPNAFAREILYSLNLWGAFAALIFPDWQVLPLINVFLWQSFIIHALLITYPLALMVTGEFRPNWRRLWQPTLYLSGIIPIILIFNQQWHTNFWFLNTAAAQSPLAPIQHLTGSFYLPTLILCLIALWFCLYLPWTLKQTKVIEPLTD</sequence>
<name>A0A7G9T776_9LACO</name>
<proteinExistence type="predicted"/>